<feature type="modified residue" description="4-aspartylphosphate" evidence="2">
    <location>
        <position position="62"/>
    </location>
</feature>
<dbReference type="InterPro" id="IPR001932">
    <property type="entry name" value="PPM-type_phosphatase-like_dom"/>
</dbReference>
<dbReference type="InterPro" id="IPR001789">
    <property type="entry name" value="Sig_transdc_resp-reg_receiver"/>
</dbReference>
<dbReference type="AlphaFoldDB" id="A0A7I7QN76"/>
<dbReference type="EMBL" id="AP022588">
    <property type="protein sequence ID" value="BBY27823.1"/>
    <property type="molecule type" value="Genomic_DNA"/>
</dbReference>
<dbReference type="PANTHER" id="PTHR43156:SF2">
    <property type="entry name" value="STAGE II SPORULATION PROTEIN E"/>
    <property type="match status" value="1"/>
</dbReference>
<dbReference type="Gene3D" id="3.40.50.2300">
    <property type="match status" value="1"/>
</dbReference>
<reference evidence="4 5" key="1">
    <citation type="journal article" date="2019" name="Emerg. Microbes Infect.">
        <title>Comprehensive subspecies identification of 175 nontuberculous mycobacteria species based on 7547 genomic profiles.</title>
        <authorList>
            <person name="Matsumoto Y."/>
            <person name="Kinjo T."/>
            <person name="Motooka D."/>
            <person name="Nabeya D."/>
            <person name="Jung N."/>
            <person name="Uechi K."/>
            <person name="Horii T."/>
            <person name="Iida T."/>
            <person name="Fujita J."/>
            <person name="Nakamura S."/>
        </authorList>
    </citation>
    <scope>NUCLEOTIDE SEQUENCE [LARGE SCALE GENOMIC DNA]</scope>
    <source>
        <strain evidence="4 5">JCM 17899</strain>
    </source>
</reference>
<dbReference type="GO" id="GO:0000160">
    <property type="term" value="P:phosphorelay signal transduction system"/>
    <property type="evidence" value="ECO:0007669"/>
    <property type="project" value="InterPro"/>
</dbReference>
<name>A0A7I7QN76_9MYCO</name>
<dbReference type="CDD" id="cd00156">
    <property type="entry name" value="REC"/>
    <property type="match status" value="1"/>
</dbReference>
<dbReference type="GO" id="GO:0016791">
    <property type="term" value="F:phosphatase activity"/>
    <property type="evidence" value="ECO:0007669"/>
    <property type="project" value="TreeGrafter"/>
</dbReference>
<dbReference type="InterPro" id="IPR011006">
    <property type="entry name" value="CheY-like_superfamily"/>
</dbReference>
<dbReference type="PROSITE" id="PS50110">
    <property type="entry name" value="RESPONSE_REGULATORY"/>
    <property type="match status" value="1"/>
</dbReference>
<dbReference type="SMART" id="SM00331">
    <property type="entry name" value="PP2C_SIG"/>
    <property type="match status" value="1"/>
</dbReference>
<evidence type="ECO:0000313" key="4">
    <source>
        <dbReference type="EMBL" id="BBY27823.1"/>
    </source>
</evidence>
<dbReference type="SMART" id="SM00448">
    <property type="entry name" value="REC"/>
    <property type="match status" value="1"/>
</dbReference>
<feature type="domain" description="Response regulatory" evidence="3">
    <location>
        <begin position="11"/>
        <end position="126"/>
    </location>
</feature>
<dbReference type="Pfam" id="PF00072">
    <property type="entry name" value="Response_reg"/>
    <property type="match status" value="1"/>
</dbReference>
<evidence type="ECO:0000313" key="5">
    <source>
        <dbReference type="Proteomes" id="UP000467193"/>
    </source>
</evidence>
<evidence type="ECO:0000256" key="2">
    <source>
        <dbReference type="PROSITE-ProRule" id="PRU00169"/>
    </source>
</evidence>
<keyword evidence="5" id="KW-1185">Reference proteome</keyword>
<dbReference type="Pfam" id="PF07228">
    <property type="entry name" value="SpoIIE"/>
    <property type="match status" value="1"/>
</dbReference>
<proteinExistence type="predicted"/>
<dbReference type="PANTHER" id="PTHR43156">
    <property type="entry name" value="STAGE II SPORULATION PROTEIN E-RELATED"/>
    <property type="match status" value="1"/>
</dbReference>
<sequence>MKLVAPWHPLTILLVVADPVSASDVTTMVHEGLSDASVVHARSLADAEAALTEAQPDCVLLDLLLPDGAMNAVEKMRALDPAVPLIALTDIDDEHFGVLAVSSGAQDYLVEQRMDGEILRRAVMYAIERKRSELATVALETSRLRAEENIRLERGLLGSPRLLDRPGIDVVSTYRPSRVGALLGGDFYDVVQTPDRTVHVVIGDVSGHDADAAALGVALRIGWRTLTASGVHGSARMRHLEWLLRAERSGPGIFATALTLSIDPADGRVTVVRAGHPGFLQHSANNVTWVNTRSGPALGLGVGTWPEDEFVLADRVGLVLLTDGLFEGLCGDGNRRLGEDGLLRIAVSEAGRPDLAFIEALIAGVERLAHAQGGLDDDIAVVRVQLTPPEFGEATEVGNCFSD</sequence>
<evidence type="ECO:0000259" key="3">
    <source>
        <dbReference type="PROSITE" id="PS50110"/>
    </source>
</evidence>
<organism evidence="4 5">
    <name type="scientific">Mycolicibacterium sediminis</name>
    <dbReference type="NCBI Taxonomy" id="1286180"/>
    <lineage>
        <taxon>Bacteria</taxon>
        <taxon>Bacillati</taxon>
        <taxon>Actinomycetota</taxon>
        <taxon>Actinomycetes</taxon>
        <taxon>Mycobacteriales</taxon>
        <taxon>Mycobacteriaceae</taxon>
        <taxon>Mycolicibacterium</taxon>
    </lineage>
</organism>
<gene>
    <name evidence="4" type="ORF">MSEDJ_19190</name>
</gene>
<evidence type="ECO:0000256" key="1">
    <source>
        <dbReference type="ARBA" id="ARBA00022801"/>
    </source>
</evidence>
<dbReference type="InterPro" id="IPR052016">
    <property type="entry name" value="Bact_Sigma-Reg"/>
</dbReference>
<dbReference type="SUPFAM" id="SSF52172">
    <property type="entry name" value="CheY-like"/>
    <property type="match status" value="1"/>
</dbReference>
<dbReference type="Proteomes" id="UP000467193">
    <property type="component" value="Chromosome"/>
</dbReference>
<keyword evidence="2" id="KW-0597">Phosphoprotein</keyword>
<dbReference type="RefSeq" id="WP_246231067.1">
    <property type="nucleotide sequence ID" value="NZ_AP022588.1"/>
</dbReference>
<keyword evidence="1" id="KW-0378">Hydrolase</keyword>
<dbReference type="InterPro" id="IPR036457">
    <property type="entry name" value="PPM-type-like_dom_sf"/>
</dbReference>
<protein>
    <submittedName>
        <fullName evidence="4">Fused response regulator/phosphatase</fullName>
    </submittedName>
</protein>
<accession>A0A7I7QN76</accession>
<dbReference type="Gene3D" id="3.60.40.10">
    <property type="entry name" value="PPM-type phosphatase domain"/>
    <property type="match status" value="1"/>
</dbReference>
<dbReference type="KEGG" id="msei:MSEDJ_19190"/>